<sequence length="194" mass="22181">MSVFRRRSEPAPVETPEVLKPGGKGKPTPKRSEAEKRRRQPITAPPKDRKEAVRKLRARQAEDRAKARAGMARGEEKYLQKRDRGPVRALARDYVDARRTIGSYLMWAFIVMFMVSLLPYMFAKLLVPLAFPVLLALALIEGVLISRQVKKLATQRFPAENQRGIGLYAALRSMQLRRLRIPNPRLRPGEKDKV</sequence>
<gene>
    <name evidence="3" type="ORF">HKK74_07590</name>
</gene>
<dbReference type="EMBL" id="JABVEC010000004">
    <property type="protein sequence ID" value="MBC6465354.1"/>
    <property type="molecule type" value="Genomic_DNA"/>
</dbReference>
<dbReference type="Proteomes" id="UP000805614">
    <property type="component" value="Unassembled WGS sequence"/>
</dbReference>
<accession>A0ABR7LKQ7</accession>
<feature type="compositionally biased region" description="Basic and acidic residues" evidence="1">
    <location>
        <begin position="46"/>
        <end position="66"/>
    </location>
</feature>
<keyword evidence="4" id="KW-1185">Reference proteome</keyword>
<proteinExistence type="predicted"/>
<keyword evidence="2" id="KW-1133">Transmembrane helix</keyword>
<comment type="caution">
    <text evidence="3">The sequence shown here is derived from an EMBL/GenBank/DDBJ whole genome shotgun (WGS) entry which is preliminary data.</text>
</comment>
<keyword evidence="2" id="KW-0472">Membrane</keyword>
<protein>
    <submittedName>
        <fullName evidence="3">DUF3043 domain-containing protein</fullName>
    </submittedName>
</protein>
<dbReference type="InterPro" id="IPR021403">
    <property type="entry name" value="DUF3043"/>
</dbReference>
<evidence type="ECO:0000256" key="1">
    <source>
        <dbReference type="SAM" id="MobiDB-lite"/>
    </source>
</evidence>
<feature type="region of interest" description="Disordered" evidence="1">
    <location>
        <begin position="1"/>
        <end position="78"/>
    </location>
</feature>
<reference evidence="3 4" key="1">
    <citation type="submission" date="2020-06" db="EMBL/GenBank/DDBJ databases">
        <title>Actinomadura xiongansis sp. nov., isolated from soil of Baiyangdian.</title>
        <authorList>
            <person name="Zhang X."/>
        </authorList>
    </citation>
    <scope>NUCLEOTIDE SEQUENCE [LARGE SCALE GENOMIC DNA]</scope>
    <source>
        <strain evidence="3 4">HBUM206468</strain>
    </source>
</reference>
<evidence type="ECO:0000256" key="2">
    <source>
        <dbReference type="SAM" id="Phobius"/>
    </source>
</evidence>
<feature type="transmembrane region" description="Helical" evidence="2">
    <location>
        <begin position="104"/>
        <end position="123"/>
    </location>
</feature>
<organism evidence="3 4">
    <name type="scientific">Actinomadura alba</name>
    <dbReference type="NCBI Taxonomy" id="406431"/>
    <lineage>
        <taxon>Bacteria</taxon>
        <taxon>Bacillati</taxon>
        <taxon>Actinomycetota</taxon>
        <taxon>Actinomycetes</taxon>
        <taxon>Streptosporangiales</taxon>
        <taxon>Thermomonosporaceae</taxon>
        <taxon>Actinomadura</taxon>
    </lineage>
</organism>
<keyword evidence="2" id="KW-0812">Transmembrane</keyword>
<evidence type="ECO:0000313" key="3">
    <source>
        <dbReference type="EMBL" id="MBC6465354.1"/>
    </source>
</evidence>
<evidence type="ECO:0000313" key="4">
    <source>
        <dbReference type="Proteomes" id="UP000805614"/>
    </source>
</evidence>
<dbReference type="Pfam" id="PF11241">
    <property type="entry name" value="DUF3043"/>
    <property type="match status" value="1"/>
</dbReference>
<name>A0ABR7LKQ7_9ACTN</name>
<feature type="transmembrane region" description="Helical" evidence="2">
    <location>
        <begin position="129"/>
        <end position="146"/>
    </location>
</feature>